<evidence type="ECO:0000256" key="6">
    <source>
        <dbReference type="SAM" id="Phobius"/>
    </source>
</evidence>
<organism evidence="7 8">
    <name type="scientific">Halobaculum litoreum</name>
    <dbReference type="NCBI Taxonomy" id="3031998"/>
    <lineage>
        <taxon>Archaea</taxon>
        <taxon>Methanobacteriati</taxon>
        <taxon>Methanobacteriota</taxon>
        <taxon>Stenosarchaea group</taxon>
        <taxon>Halobacteria</taxon>
        <taxon>Halobacteriales</taxon>
        <taxon>Haloferacaceae</taxon>
        <taxon>Halobaculum</taxon>
    </lineage>
</organism>
<evidence type="ECO:0000313" key="7">
    <source>
        <dbReference type="EMBL" id="MFC7136593.1"/>
    </source>
</evidence>
<keyword evidence="5 6" id="KW-0472">Membrane</keyword>
<sequence>MTVLTILILANLCMGYQSQLRTALDAVDRPDLSFRVNTVFIASNIVLNFSLIYMYGWVGGAVATAVSVTISLVLAYRYLAGVVAFDVPVGEIGRQVGAGLAMAVVIKILSRVERIYDLLNSSAATVVLLVGLGAVVYFITLFGVSTQFRNVVVQNLPFDIRGWVTE</sequence>
<dbReference type="PANTHER" id="PTHR30250">
    <property type="entry name" value="PST FAMILY PREDICTED COLANIC ACID TRANSPORTER"/>
    <property type="match status" value="1"/>
</dbReference>
<keyword evidence="4 6" id="KW-1133">Transmembrane helix</keyword>
<comment type="subcellular location">
    <subcellularLocation>
        <location evidence="1">Cell membrane</location>
        <topology evidence="1">Multi-pass membrane protein</topology>
    </subcellularLocation>
</comment>
<evidence type="ECO:0000256" key="3">
    <source>
        <dbReference type="ARBA" id="ARBA00022692"/>
    </source>
</evidence>
<dbReference type="InterPro" id="IPR050833">
    <property type="entry name" value="Poly_Biosynth_Transport"/>
</dbReference>
<dbReference type="PANTHER" id="PTHR30250:SF28">
    <property type="entry name" value="POLYSACCHARIDE BIOSYNTHESIS PROTEIN"/>
    <property type="match status" value="1"/>
</dbReference>
<feature type="transmembrane region" description="Helical" evidence="6">
    <location>
        <begin position="122"/>
        <end position="144"/>
    </location>
</feature>
<keyword evidence="2" id="KW-1003">Cell membrane</keyword>
<evidence type="ECO:0000256" key="5">
    <source>
        <dbReference type="ARBA" id="ARBA00023136"/>
    </source>
</evidence>
<evidence type="ECO:0000256" key="4">
    <source>
        <dbReference type="ARBA" id="ARBA00022989"/>
    </source>
</evidence>
<comment type="caution">
    <text evidence="7">The sequence shown here is derived from an EMBL/GenBank/DDBJ whole genome shotgun (WGS) entry which is preliminary data.</text>
</comment>
<dbReference type="EMBL" id="JBHSZG010000001">
    <property type="protein sequence ID" value="MFC7136593.1"/>
    <property type="molecule type" value="Genomic_DNA"/>
</dbReference>
<name>A0ABD5XN34_9EURY</name>
<feature type="transmembrane region" description="Helical" evidence="6">
    <location>
        <begin position="62"/>
        <end position="80"/>
    </location>
</feature>
<dbReference type="AlphaFoldDB" id="A0ABD5XN34"/>
<accession>A0ABD5XN34</accession>
<gene>
    <name evidence="7" type="ORF">ACFQRB_08930</name>
</gene>
<keyword evidence="3 6" id="KW-0812">Transmembrane</keyword>
<proteinExistence type="predicted"/>
<dbReference type="Proteomes" id="UP001596368">
    <property type="component" value="Unassembled WGS sequence"/>
</dbReference>
<dbReference type="GO" id="GO:0005886">
    <property type="term" value="C:plasma membrane"/>
    <property type="evidence" value="ECO:0007669"/>
    <property type="project" value="UniProtKB-SubCell"/>
</dbReference>
<evidence type="ECO:0000313" key="8">
    <source>
        <dbReference type="Proteomes" id="UP001596368"/>
    </source>
</evidence>
<reference evidence="7 8" key="1">
    <citation type="journal article" date="2019" name="Int. J. Syst. Evol. Microbiol.">
        <title>The Global Catalogue of Microorganisms (GCM) 10K type strain sequencing project: providing services to taxonomists for standard genome sequencing and annotation.</title>
        <authorList>
            <consortium name="The Broad Institute Genomics Platform"/>
            <consortium name="The Broad Institute Genome Sequencing Center for Infectious Disease"/>
            <person name="Wu L."/>
            <person name="Ma J."/>
        </authorList>
    </citation>
    <scope>NUCLEOTIDE SEQUENCE [LARGE SCALE GENOMIC DNA]</scope>
    <source>
        <strain evidence="7 8">DT92</strain>
    </source>
</reference>
<keyword evidence="8" id="KW-1185">Reference proteome</keyword>
<evidence type="ECO:0000256" key="2">
    <source>
        <dbReference type="ARBA" id="ARBA00022475"/>
    </source>
</evidence>
<evidence type="ECO:0000256" key="1">
    <source>
        <dbReference type="ARBA" id="ARBA00004651"/>
    </source>
</evidence>
<protein>
    <submittedName>
        <fullName evidence="7">Polysaccharide biosynthesis C-terminal domain-containing protein</fullName>
    </submittedName>
</protein>